<dbReference type="EMBL" id="LSRX01000806">
    <property type="protein sequence ID" value="OLP88557.1"/>
    <property type="molecule type" value="Genomic_DNA"/>
</dbReference>
<dbReference type="PANTHER" id="PTHR24410">
    <property type="entry name" value="HL07962P-RELATED"/>
    <property type="match status" value="1"/>
</dbReference>
<keyword evidence="3" id="KW-0413">Isomerase</keyword>
<sequence length="1103" mass="121098">MASACSSQIMHRIDGTALEDDVAFESMQTECVVEKQLRDSQKFGNPPKVMAKLFEEVVSGNVGPASTADIIIHFGPPSGLDHPPQLATPPVAEVSELKEVKPREHLDHSKVISMLLTDTGLVRREPRPHHRSIVKCETTQGAITIELDSMQSPQGARRLLDLVRDGFFSDQAIFKAVRGFVAQFGISDNSDMNEKWSPTIPDDERTQGSFIPKGTVFLAADRPNARSTQVAVALADLSLTEHGRRPIAPWETPIGRVDLADLPVLDRLFTGYADGVDEKELLRNGNSYAREFYPRLDFVKHCNVPGDPVSEMASLRASPSSGVMGCGTSPGGFQQASPRPGLAMHSSPMSPNRTTRSGWMHGAGNEQMHVAGQMPLRCHSLLLRTQPVLLDRLLAQQECRFGHAMADVQGSVATTSPTVSAQFGGYPSSTGSSTSAEPREPPPDKDFAVLPDPVQEPAEAVCDVQDPVQDQVQDQGSVDTSSARGASVDRCSGAPAQVEAVNSPRTATAGPAPEKPVEVTVDDEPEVFLEMIRFVYLNTCHVDQSNVKALLHIADKYCIEDIVKHCLQWMQDQFTAGLFYHMLTVKMSNEHFGRLLWNSLLKALRSRRHFSLVTADAEEHFEKLPVSFVEALLSSDELPVVSEIEVIHLIARWAKGALAQQERKMGSHDDELERNSHEDGDGHYPEDETHDGYSDVGSGQQMGAPVGSDTENAATTMGTDISSCGTDGTDDDSQLRSQSEMRARTRGDMLRLLRAVRKSNMLVRLADMEPMFQILGLNRLFCSKPPRETSALDPGFVAYRGVAGVNTPSGAFGEFHHSNVVPHAWKGISVSLASHDFLQQQEGFKPNQVPERGTTVFPRLWVRITCSSWSHREKRTSKSTSGHNRHTVAGPLGAEIPGPTNWESVPTHLMGISPVNEEQCSKFPPTLKTMQSQDDWDIGRTKTLRAPNNMPELMNNEKIEHKVVCAVISGHMRHGIRIGQRERSSIYDVEELYGQCGEVCLGGSPTEVEFELQLKVQAPSPCGICRCSLSVYQPEGVNSEPPEQPAEALLEVSFDASAEEHLHFYISSSYFDSNSTYNVALNWVLRPGLRLEADMDSDNVSPN</sequence>
<evidence type="ECO:0000259" key="2">
    <source>
        <dbReference type="PROSITE" id="PS50072"/>
    </source>
</evidence>
<dbReference type="Pfam" id="PF00160">
    <property type="entry name" value="Pro_isomerase"/>
    <property type="match status" value="1"/>
</dbReference>
<feature type="region of interest" description="Disordered" evidence="1">
    <location>
        <begin position="419"/>
        <end position="450"/>
    </location>
</feature>
<dbReference type="InterPro" id="IPR011705">
    <property type="entry name" value="BACK"/>
</dbReference>
<name>A0A1Q9D073_SYMMI</name>
<feature type="region of interest" description="Disordered" evidence="1">
    <location>
        <begin position="470"/>
        <end position="517"/>
    </location>
</feature>
<dbReference type="Pfam" id="PF00651">
    <property type="entry name" value="BTB"/>
    <property type="match status" value="1"/>
</dbReference>
<dbReference type="PANTHER" id="PTHR24410:SF23">
    <property type="entry name" value="BTB DOMAIN-CONTAINING PROTEIN-RELATED"/>
    <property type="match status" value="1"/>
</dbReference>
<evidence type="ECO:0000256" key="1">
    <source>
        <dbReference type="SAM" id="MobiDB-lite"/>
    </source>
</evidence>
<dbReference type="SUPFAM" id="SSF50891">
    <property type="entry name" value="Cyclophilin-like"/>
    <property type="match status" value="1"/>
</dbReference>
<dbReference type="InterPro" id="IPR002130">
    <property type="entry name" value="Cyclophilin-type_PPIase_dom"/>
</dbReference>
<feature type="compositionally biased region" description="Basic and acidic residues" evidence="1">
    <location>
        <begin position="437"/>
        <end position="447"/>
    </location>
</feature>
<accession>A0A1Q9D073</accession>
<protein>
    <submittedName>
        <fullName evidence="3">Peptidyl-prolyl cis-trans isomerase A</fullName>
    </submittedName>
</protein>
<feature type="region of interest" description="Disordered" evidence="1">
    <location>
        <begin position="333"/>
        <end position="355"/>
    </location>
</feature>
<dbReference type="InterPro" id="IPR051481">
    <property type="entry name" value="BTB-POZ/Galectin-3-binding"/>
</dbReference>
<feature type="region of interest" description="Disordered" evidence="1">
    <location>
        <begin position="873"/>
        <end position="898"/>
    </location>
</feature>
<dbReference type="Proteomes" id="UP000186817">
    <property type="component" value="Unassembled WGS sequence"/>
</dbReference>
<dbReference type="InterPro" id="IPR011333">
    <property type="entry name" value="SKP1/BTB/POZ_sf"/>
</dbReference>
<dbReference type="Gene3D" id="2.40.100.10">
    <property type="entry name" value="Cyclophilin-like"/>
    <property type="match status" value="1"/>
</dbReference>
<evidence type="ECO:0000313" key="3">
    <source>
        <dbReference type="EMBL" id="OLP88557.1"/>
    </source>
</evidence>
<dbReference type="Pfam" id="PF07707">
    <property type="entry name" value="BACK"/>
    <property type="match status" value="1"/>
</dbReference>
<feature type="domain" description="PPIase cyclophilin-type" evidence="2">
    <location>
        <begin position="130"/>
        <end position="268"/>
    </location>
</feature>
<reference evidence="3 4" key="1">
    <citation type="submission" date="2016-02" db="EMBL/GenBank/DDBJ databases">
        <title>Genome analysis of coral dinoflagellate symbionts highlights evolutionary adaptations to a symbiotic lifestyle.</title>
        <authorList>
            <person name="Aranda M."/>
            <person name="Li Y."/>
            <person name="Liew Y.J."/>
            <person name="Baumgarten S."/>
            <person name="Simakov O."/>
            <person name="Wilson M."/>
            <person name="Piel J."/>
            <person name="Ashoor H."/>
            <person name="Bougouffa S."/>
            <person name="Bajic V.B."/>
            <person name="Ryu T."/>
            <person name="Ravasi T."/>
            <person name="Bayer T."/>
            <person name="Micklem G."/>
            <person name="Kim H."/>
            <person name="Bhak J."/>
            <person name="Lajeunesse T.C."/>
            <person name="Voolstra C.R."/>
        </authorList>
    </citation>
    <scope>NUCLEOTIDE SEQUENCE [LARGE SCALE GENOMIC DNA]</scope>
    <source>
        <strain evidence="3 4">CCMP2467</strain>
    </source>
</reference>
<dbReference type="OrthoDB" id="45365at2759"/>
<dbReference type="PROSITE" id="PS50072">
    <property type="entry name" value="CSA_PPIASE_2"/>
    <property type="match status" value="1"/>
</dbReference>
<comment type="caution">
    <text evidence="3">The sequence shown here is derived from an EMBL/GenBank/DDBJ whole genome shotgun (WGS) entry which is preliminary data.</text>
</comment>
<evidence type="ECO:0000313" key="4">
    <source>
        <dbReference type="Proteomes" id="UP000186817"/>
    </source>
</evidence>
<organism evidence="3 4">
    <name type="scientific">Symbiodinium microadriaticum</name>
    <name type="common">Dinoflagellate</name>
    <name type="synonym">Zooxanthella microadriatica</name>
    <dbReference type="NCBI Taxonomy" id="2951"/>
    <lineage>
        <taxon>Eukaryota</taxon>
        <taxon>Sar</taxon>
        <taxon>Alveolata</taxon>
        <taxon>Dinophyceae</taxon>
        <taxon>Suessiales</taxon>
        <taxon>Symbiodiniaceae</taxon>
        <taxon>Symbiodinium</taxon>
    </lineage>
</organism>
<feature type="compositionally biased region" description="Low complexity" evidence="1">
    <location>
        <begin position="718"/>
        <end position="727"/>
    </location>
</feature>
<feature type="compositionally biased region" description="Low complexity" evidence="1">
    <location>
        <begin position="470"/>
        <end position="479"/>
    </location>
</feature>
<dbReference type="GO" id="GO:0003755">
    <property type="term" value="F:peptidyl-prolyl cis-trans isomerase activity"/>
    <property type="evidence" value="ECO:0007669"/>
    <property type="project" value="InterPro"/>
</dbReference>
<dbReference type="SUPFAM" id="SSF54695">
    <property type="entry name" value="POZ domain"/>
    <property type="match status" value="1"/>
</dbReference>
<dbReference type="OMA" id="CSSWSHR"/>
<dbReference type="SMART" id="SM00225">
    <property type="entry name" value="BTB"/>
    <property type="match status" value="1"/>
</dbReference>
<dbReference type="Gene3D" id="3.30.710.10">
    <property type="entry name" value="Potassium Channel Kv1.1, Chain A"/>
    <property type="match status" value="1"/>
</dbReference>
<gene>
    <name evidence="3" type="primary">ppiA</name>
    <name evidence="3" type="ORF">AK812_SmicGene30095</name>
</gene>
<feature type="region of interest" description="Disordered" evidence="1">
    <location>
        <begin position="661"/>
        <end position="741"/>
    </location>
</feature>
<dbReference type="Gene3D" id="1.25.40.420">
    <property type="match status" value="1"/>
</dbReference>
<dbReference type="AlphaFoldDB" id="A0A1Q9D073"/>
<dbReference type="InterPro" id="IPR029000">
    <property type="entry name" value="Cyclophilin-like_dom_sf"/>
</dbReference>
<proteinExistence type="predicted"/>
<dbReference type="InterPro" id="IPR000210">
    <property type="entry name" value="BTB/POZ_dom"/>
</dbReference>
<keyword evidence="4" id="KW-1185">Reference proteome</keyword>
<feature type="compositionally biased region" description="Basic and acidic residues" evidence="1">
    <location>
        <begin position="661"/>
        <end position="693"/>
    </location>
</feature>